<feature type="transmembrane region" description="Helical" evidence="1">
    <location>
        <begin position="36"/>
        <end position="59"/>
    </location>
</feature>
<comment type="caution">
    <text evidence="2">The sequence shown here is derived from an EMBL/GenBank/DDBJ whole genome shotgun (WGS) entry which is preliminary data.</text>
</comment>
<keyword evidence="3" id="KW-1185">Reference proteome</keyword>
<dbReference type="Proteomes" id="UP000297907">
    <property type="component" value="Unassembled WGS sequence"/>
</dbReference>
<proteinExistence type="predicted"/>
<reference evidence="2 3" key="1">
    <citation type="submission" date="2019-03" db="EMBL/GenBank/DDBJ databases">
        <title>Genomics of glacier-inhabiting Cryobacterium strains.</title>
        <authorList>
            <person name="Liu Q."/>
            <person name="Xin Y.-H."/>
        </authorList>
    </citation>
    <scope>NUCLEOTIDE SEQUENCE [LARGE SCALE GENOMIC DNA]</scope>
    <source>
        <strain evidence="2 3">RHLS22-1</strain>
    </source>
</reference>
<dbReference type="AlphaFoldDB" id="A0A4R8W4Q2"/>
<accession>A0A4R8W4Q2</accession>
<keyword evidence="1" id="KW-1133">Transmembrane helix</keyword>
<keyword evidence="1" id="KW-0812">Transmembrane</keyword>
<dbReference type="RefSeq" id="WP_134453677.1">
    <property type="nucleotide sequence ID" value="NZ_SOFL01000033.1"/>
</dbReference>
<evidence type="ECO:0000313" key="3">
    <source>
        <dbReference type="Proteomes" id="UP000297907"/>
    </source>
</evidence>
<keyword evidence="1" id="KW-0472">Membrane</keyword>
<gene>
    <name evidence="2" type="ORF">E3O42_09310</name>
</gene>
<evidence type="ECO:0000256" key="1">
    <source>
        <dbReference type="SAM" id="Phobius"/>
    </source>
</evidence>
<evidence type="ECO:0000313" key="2">
    <source>
        <dbReference type="EMBL" id="TFC01576.1"/>
    </source>
</evidence>
<dbReference type="EMBL" id="SOFL01000033">
    <property type="protein sequence ID" value="TFC01576.1"/>
    <property type="molecule type" value="Genomic_DNA"/>
</dbReference>
<organism evidence="2 3">
    <name type="scientific">Cryobacterium adonitolivorans</name>
    <dbReference type="NCBI Taxonomy" id="1259189"/>
    <lineage>
        <taxon>Bacteria</taxon>
        <taxon>Bacillati</taxon>
        <taxon>Actinomycetota</taxon>
        <taxon>Actinomycetes</taxon>
        <taxon>Micrococcales</taxon>
        <taxon>Microbacteriaceae</taxon>
        <taxon>Cryobacterium</taxon>
    </lineage>
</organism>
<protein>
    <submittedName>
        <fullName evidence="2">Uncharacterized protein</fullName>
    </submittedName>
</protein>
<name>A0A4R8W4Q2_9MICO</name>
<feature type="transmembrane region" description="Helical" evidence="1">
    <location>
        <begin position="80"/>
        <end position="99"/>
    </location>
</feature>
<sequence>MIAIAAVLLLCVVLPFALSFIADAIALVLRRGAAGVPALFVVVGVSAAIAGIGLLLAYLNVEFVENTAAELERTAALGRGLLLLCVPLAVTGMLVRLWIATLRRRRDPEA</sequence>